<feature type="compositionally biased region" description="Basic and acidic residues" evidence="1">
    <location>
        <begin position="193"/>
        <end position="215"/>
    </location>
</feature>
<feature type="compositionally biased region" description="Low complexity" evidence="1">
    <location>
        <begin position="140"/>
        <end position="149"/>
    </location>
</feature>
<dbReference type="EMBL" id="JAVRAA010000004">
    <property type="protein sequence ID" value="MDT0336946.1"/>
    <property type="molecule type" value="Genomic_DNA"/>
</dbReference>
<sequence length="300" mass="31932">MTTKGVILEQADRSVTHIEPHGGGSNAAIKAETAAEKTFWQKSSPWVHGVLGVASFVPGLSVITGAIDAAIYTAEGDYVEAGIAAASMIPGGKVVTTAGKVAKRAVSAARVAKGAREAEEAAKVARATKEAVETAKAAKEANAVKATQAGSGGNRGGKDTTIKKKEKGPCDHLRQGSGKGPYRGGAHGKTKKPTKDGKDSHHMPADDVSPLKRNDGPAIQMDPEDHKDTSSNGSNGLQGEVYRKVLKRMLKNDEWRKAMAIEIRDVRRISRDIGNPRKYNEAMLEMLEYFKCLHKNGLLN</sequence>
<protein>
    <submittedName>
        <fullName evidence="2">Uncharacterized protein</fullName>
    </submittedName>
</protein>
<comment type="caution">
    <text evidence="2">The sequence shown here is derived from an EMBL/GenBank/DDBJ whole genome shotgun (WGS) entry which is preliminary data.</text>
</comment>
<proteinExistence type="predicted"/>
<dbReference type="AlphaFoldDB" id="A0AAE4G704"/>
<accession>A0AAE4G704</accession>
<organism evidence="2">
    <name type="scientific">Herbaspirillum huttiense subsp. nephrolepidis</name>
    <dbReference type="NCBI Taxonomy" id="3075126"/>
    <lineage>
        <taxon>Bacteria</taxon>
        <taxon>Pseudomonadati</taxon>
        <taxon>Pseudomonadota</taxon>
        <taxon>Betaproteobacteria</taxon>
        <taxon>Burkholderiales</taxon>
        <taxon>Oxalobacteraceae</taxon>
        <taxon>Herbaspirillum</taxon>
    </lineage>
</organism>
<feature type="region of interest" description="Disordered" evidence="1">
    <location>
        <begin position="138"/>
        <end position="238"/>
    </location>
</feature>
<dbReference type="RefSeq" id="WP_310837914.1">
    <property type="nucleotide sequence ID" value="NZ_JAVLSM010000009.1"/>
</dbReference>
<feature type="compositionally biased region" description="Basic and acidic residues" evidence="1">
    <location>
        <begin position="156"/>
        <end position="174"/>
    </location>
</feature>
<evidence type="ECO:0000313" key="2">
    <source>
        <dbReference type="EMBL" id="MDT0336946.1"/>
    </source>
</evidence>
<name>A0AAE4G704_9BURK</name>
<evidence type="ECO:0000256" key="1">
    <source>
        <dbReference type="SAM" id="MobiDB-lite"/>
    </source>
</evidence>
<reference evidence="2" key="1">
    <citation type="submission" date="2023-02" db="EMBL/GenBank/DDBJ databases">
        <title>Description of Herbaspirillum huttiense subsp. nephrolepsisexaltata and Herbaspirillum huttiense subsp. lycopersicon.</title>
        <authorList>
            <person name="Poudel M."/>
            <person name="Sharma A."/>
            <person name="Goss E."/>
            <person name="Tapia J.H."/>
            <person name="Harmon C.M."/>
            <person name="Jones J.B."/>
        </authorList>
    </citation>
    <scope>NUCLEOTIDE SEQUENCE</scope>
    <source>
        <strain evidence="2">NC40101</strain>
    </source>
</reference>
<dbReference type="CDD" id="cd20745">
    <property type="entry name" value="FIX_RhsA_AHH_HNH-like"/>
    <property type="match status" value="1"/>
</dbReference>
<gene>
    <name evidence="2" type="ORF">RJN63_08925</name>
</gene>